<evidence type="ECO:0000313" key="4">
    <source>
        <dbReference type="Proteomes" id="UP000631694"/>
    </source>
</evidence>
<evidence type="ECO:0000256" key="1">
    <source>
        <dbReference type="SAM" id="MobiDB-lite"/>
    </source>
</evidence>
<evidence type="ECO:0000313" key="3">
    <source>
        <dbReference type="EMBL" id="MBH0239516.1"/>
    </source>
</evidence>
<dbReference type="RefSeq" id="WP_197312604.1">
    <property type="nucleotide sequence ID" value="NZ_JADZLT010000055.1"/>
</dbReference>
<keyword evidence="2" id="KW-0472">Membrane</keyword>
<comment type="caution">
    <text evidence="3">The sequence shown here is derived from an EMBL/GenBank/DDBJ whole genome shotgun (WGS) entry which is preliminary data.</text>
</comment>
<feature type="transmembrane region" description="Helical" evidence="2">
    <location>
        <begin position="20"/>
        <end position="38"/>
    </location>
</feature>
<accession>A0A931N167</accession>
<proteinExistence type="predicted"/>
<dbReference type="PROSITE" id="PS51257">
    <property type="entry name" value="PROKAR_LIPOPROTEIN"/>
    <property type="match status" value="1"/>
</dbReference>
<protein>
    <submittedName>
        <fullName evidence="3">Uncharacterized protein</fullName>
    </submittedName>
</protein>
<dbReference type="EMBL" id="JADZLT010000055">
    <property type="protein sequence ID" value="MBH0239516.1"/>
    <property type="molecule type" value="Genomic_DNA"/>
</dbReference>
<reference evidence="3" key="1">
    <citation type="submission" date="2020-12" db="EMBL/GenBank/DDBJ databases">
        <title>Methylobrevis albus sp. nov., isolated from fresh water lack sediment.</title>
        <authorList>
            <person name="Zou Q."/>
        </authorList>
    </citation>
    <scope>NUCLEOTIDE SEQUENCE</scope>
    <source>
        <strain evidence="3">L22</strain>
    </source>
</reference>
<dbReference type="AlphaFoldDB" id="A0A931N167"/>
<keyword evidence="2" id="KW-1133">Transmembrane helix</keyword>
<keyword evidence="4" id="KW-1185">Reference proteome</keyword>
<name>A0A931N167_9HYPH</name>
<feature type="compositionally biased region" description="Low complexity" evidence="1">
    <location>
        <begin position="347"/>
        <end position="363"/>
    </location>
</feature>
<dbReference type="Proteomes" id="UP000631694">
    <property type="component" value="Unassembled WGS sequence"/>
</dbReference>
<feature type="region of interest" description="Disordered" evidence="1">
    <location>
        <begin position="334"/>
        <end position="363"/>
    </location>
</feature>
<organism evidence="3 4">
    <name type="scientific">Methylobrevis albus</name>
    <dbReference type="NCBI Taxonomy" id="2793297"/>
    <lineage>
        <taxon>Bacteria</taxon>
        <taxon>Pseudomonadati</taxon>
        <taxon>Pseudomonadota</taxon>
        <taxon>Alphaproteobacteria</taxon>
        <taxon>Hyphomicrobiales</taxon>
        <taxon>Pleomorphomonadaceae</taxon>
        <taxon>Methylobrevis</taxon>
    </lineage>
</organism>
<keyword evidence="2" id="KW-0812">Transmembrane</keyword>
<sequence>MKALLRRLGEASASDRYRRAGFAAMIALVTFVACLSFWPRDRSFIVETETNGVEIAFDRQASSLWRLPRSIVCVRRPRALRTAPPAPHDAVCDARLFAAFETEAAEIAWPPGSRVNVSRHGRDAPLIVRVVDQPPGGDAGSAGSATVRGETLSAGSLVIVRATDWADSGALVFSGTVVAGSVPSAGARDLLIRGRYEIREQLLLRGDRPVRIAEGDLLPGDQVAITTRDGRASRPVIGFLTQRDAGGEAGGLQAVMYSPLGDTGMTIDRLGTEQTIIGASWFDRATSDPLLIGLTALLAFVLAAYELLSRLWPERSDAADGACKSVRGTATCPTFQQSDDRGAIPEAASAAADAPVAPSDATR</sequence>
<evidence type="ECO:0000256" key="2">
    <source>
        <dbReference type="SAM" id="Phobius"/>
    </source>
</evidence>
<gene>
    <name evidence="3" type="ORF">I5731_16965</name>
</gene>